<gene>
    <name evidence="4" type="primary">WDR49</name>
</gene>
<reference evidence="4" key="3">
    <citation type="submission" date="2025-09" db="UniProtKB">
        <authorList>
            <consortium name="Ensembl"/>
        </authorList>
    </citation>
    <scope>IDENTIFICATION</scope>
</reference>
<dbReference type="PANTHER" id="PTHR44324:SF1">
    <property type="entry name" value="WD REPEAT-CONTAINING PROTEIN 49"/>
    <property type="match status" value="1"/>
</dbReference>
<dbReference type="Gene3D" id="2.130.10.10">
    <property type="entry name" value="YVTN repeat-like/Quinoprotein amine dehydrogenase"/>
    <property type="match status" value="1"/>
</dbReference>
<evidence type="ECO:0000256" key="2">
    <source>
        <dbReference type="PROSITE-ProRule" id="PRU00221"/>
    </source>
</evidence>
<accession>A0A2I3HUR3</accession>
<proteinExistence type="predicted"/>
<feature type="domain" description="EF-hand" evidence="3">
    <location>
        <begin position="81"/>
        <end position="116"/>
    </location>
</feature>
<reference evidence="4" key="2">
    <citation type="submission" date="2025-08" db="UniProtKB">
        <authorList>
            <consortium name="Ensembl"/>
        </authorList>
    </citation>
    <scope>IDENTIFICATION</scope>
</reference>
<dbReference type="PANTHER" id="PTHR44324">
    <property type="entry name" value="WD40 REPEAT DOMAIN 95"/>
    <property type="match status" value="1"/>
</dbReference>
<feature type="repeat" description="WD" evidence="2">
    <location>
        <begin position="362"/>
        <end position="403"/>
    </location>
</feature>
<dbReference type="AlphaFoldDB" id="A0A2I3HUR3"/>
<dbReference type="GO" id="GO:0005509">
    <property type="term" value="F:calcium ion binding"/>
    <property type="evidence" value="ECO:0007669"/>
    <property type="project" value="InterPro"/>
</dbReference>
<dbReference type="EMBL" id="ADFV01169913">
    <property type="status" value="NOT_ANNOTATED_CDS"/>
    <property type="molecule type" value="Genomic_DNA"/>
</dbReference>
<evidence type="ECO:0000259" key="3">
    <source>
        <dbReference type="PROSITE" id="PS50222"/>
    </source>
</evidence>
<dbReference type="InterPro" id="IPR011992">
    <property type="entry name" value="EF-hand-dom_pair"/>
</dbReference>
<keyword evidence="1" id="KW-0677">Repeat</keyword>
<dbReference type="EMBL" id="ADFV01169912">
    <property type="status" value="NOT_ANNOTATED_CDS"/>
    <property type="molecule type" value="Genomic_DNA"/>
</dbReference>
<evidence type="ECO:0000313" key="5">
    <source>
        <dbReference type="Proteomes" id="UP000001073"/>
    </source>
</evidence>
<dbReference type="PROSITE" id="PS50222">
    <property type="entry name" value="EF_HAND_2"/>
    <property type="match status" value="1"/>
</dbReference>
<dbReference type="EMBL" id="ADFV01169909">
    <property type="status" value="NOT_ANNOTATED_CDS"/>
    <property type="molecule type" value="Genomic_DNA"/>
</dbReference>
<name>A0A2I3HUR3_NOMLE</name>
<dbReference type="Ensembl" id="ENSNLET00000056296.1">
    <property type="protein sequence ID" value="ENSNLEP00000047272.1"/>
    <property type="gene ID" value="ENSNLEG00000004867.2"/>
</dbReference>
<evidence type="ECO:0000313" key="4">
    <source>
        <dbReference type="Ensembl" id="ENSNLEP00000047272.1"/>
    </source>
</evidence>
<dbReference type="PROSITE" id="PS50082">
    <property type="entry name" value="WD_REPEATS_2"/>
    <property type="match status" value="1"/>
</dbReference>
<dbReference type="Proteomes" id="UP000001073">
    <property type="component" value="Chromosome 11"/>
</dbReference>
<dbReference type="GeneTree" id="ENSGT00940000160751"/>
<keyword evidence="2" id="KW-0853">WD repeat</keyword>
<dbReference type="InterPro" id="IPR015943">
    <property type="entry name" value="WD40/YVTN_repeat-like_dom_sf"/>
</dbReference>
<dbReference type="InterPro" id="IPR001680">
    <property type="entry name" value="WD40_rpt"/>
</dbReference>
<dbReference type="PROSITE" id="PS50294">
    <property type="entry name" value="WD_REPEATS_REGION"/>
    <property type="match status" value="1"/>
</dbReference>
<dbReference type="SUPFAM" id="SSF50978">
    <property type="entry name" value="WD40 repeat-like"/>
    <property type="match status" value="1"/>
</dbReference>
<dbReference type="InterPro" id="IPR036322">
    <property type="entry name" value="WD40_repeat_dom_sf"/>
</dbReference>
<dbReference type="InterPro" id="IPR002048">
    <property type="entry name" value="EF_hand_dom"/>
</dbReference>
<sequence length="481" mass="54644">MSCQKAALELNTGSQLGPKSPERTEGVTAFEDYGTGLLENQLSVGDFVKIQKAFESPEPRKIICMSREDFTQKMTEIVGWGTKEEYGELFDKVDVAQDGFINWEKLTSFILLELYEQDERAKATVVPQWKDLEFLPVKHKDTIQKVIFLKNSSHYLTISKEGLLAIWGEHLKLQETFPITSDATKLKHLWVTSLVSLENVNKIAVAFTSKEICFYDLLSKEEFACQYKLQGLKGTPICMDYWYDPLDANESILSFGDITGKVQAIAFTAALIFLFERPASACEDGEATMTINWAELLSGCHKCCHILEHKLHQGDWVRQVTYNASLDAIISSTTSNTNTTAGINNKVCLWNPYVVSKPVGVLWGHSASVIAVQFFVERKQLFSFSKDKVLRLWDIQHQLSIQRIACPFPKSQDFRCLFHFDEAHGRLFISFNNQLALLAMKSEASKRVKSHEKAVTCVLYNSILKQPSQCEDDRNEDHYDN</sequence>
<dbReference type="EMBL" id="ADFV01169910">
    <property type="status" value="NOT_ANNOTATED_CDS"/>
    <property type="molecule type" value="Genomic_DNA"/>
</dbReference>
<dbReference type="EMBL" id="ADFV01169911">
    <property type="status" value="NOT_ANNOTATED_CDS"/>
    <property type="molecule type" value="Genomic_DNA"/>
</dbReference>
<dbReference type="SMART" id="SM00320">
    <property type="entry name" value="WD40"/>
    <property type="match status" value="4"/>
</dbReference>
<reference evidence="4 5" key="1">
    <citation type="submission" date="2012-10" db="EMBL/GenBank/DDBJ databases">
        <authorList>
            <consortium name="Gibbon Genome Sequencing Consortium"/>
        </authorList>
    </citation>
    <scope>NUCLEOTIDE SEQUENCE [LARGE SCALE GENOMIC DNA]</scope>
</reference>
<dbReference type="InterPro" id="IPR051242">
    <property type="entry name" value="WD-EF-hand_domain"/>
</dbReference>
<evidence type="ECO:0000256" key="1">
    <source>
        <dbReference type="ARBA" id="ARBA00022737"/>
    </source>
</evidence>
<keyword evidence="5" id="KW-1185">Reference proteome</keyword>
<protein>
    <submittedName>
        <fullName evidence="4">WD repeat domain 49</fullName>
    </submittedName>
</protein>
<organism evidence="4 5">
    <name type="scientific">Nomascus leucogenys</name>
    <name type="common">Northern white-cheeked gibbon</name>
    <name type="synonym">Hylobates leucogenys</name>
    <dbReference type="NCBI Taxonomy" id="61853"/>
    <lineage>
        <taxon>Eukaryota</taxon>
        <taxon>Metazoa</taxon>
        <taxon>Chordata</taxon>
        <taxon>Craniata</taxon>
        <taxon>Vertebrata</taxon>
        <taxon>Euteleostomi</taxon>
        <taxon>Mammalia</taxon>
        <taxon>Eutheria</taxon>
        <taxon>Euarchontoglires</taxon>
        <taxon>Primates</taxon>
        <taxon>Haplorrhini</taxon>
        <taxon>Catarrhini</taxon>
        <taxon>Hylobatidae</taxon>
        <taxon>Nomascus</taxon>
    </lineage>
</organism>
<dbReference type="EMBL" id="ADFV01169914">
    <property type="status" value="NOT_ANNOTATED_CDS"/>
    <property type="molecule type" value="Genomic_DNA"/>
</dbReference>
<dbReference type="SUPFAM" id="SSF47473">
    <property type="entry name" value="EF-hand"/>
    <property type="match status" value="1"/>
</dbReference>